<proteinExistence type="predicted"/>
<dbReference type="EMBL" id="CP035467">
    <property type="protein sequence ID" value="QCW81667.1"/>
    <property type="molecule type" value="Genomic_DNA"/>
</dbReference>
<dbReference type="AlphaFoldDB" id="A0A4P9UKR4"/>
<protein>
    <submittedName>
        <fullName evidence="1">Uncharacterized protein</fullName>
    </submittedName>
</protein>
<name>A0A4P9UKR4_METBY</name>
<gene>
    <name evidence="1" type="ORF">EQU24_04950</name>
</gene>
<sequence length="66" mass="7710">MDSQLQAQQRAQFIDRVHQEFLVMTGYGAHVHINTHGILMLFNQFLNQQKPEREFIRATVASLKRA</sequence>
<dbReference type="RefSeq" id="WP_017840556.1">
    <property type="nucleotide sequence ID" value="NZ_CP035467.1"/>
</dbReference>
<accession>A0A4P9UKR4</accession>
<evidence type="ECO:0000313" key="1">
    <source>
        <dbReference type="EMBL" id="QCW81667.1"/>
    </source>
</evidence>
<evidence type="ECO:0000313" key="2">
    <source>
        <dbReference type="Proteomes" id="UP000305881"/>
    </source>
</evidence>
<dbReference type="OrthoDB" id="5571266at2"/>
<dbReference type="Proteomes" id="UP000305881">
    <property type="component" value="Chromosome"/>
</dbReference>
<reference evidence="2" key="1">
    <citation type="journal article" date="2019" name="J. Bacteriol.">
        <title>A Mutagenic Screen Identifies a TonB-Dependent Receptor Required for the Lanthanide Metal Switch in the Type I Methanotroph 'Methylotuvimicrobium buryatense' 5GB1C.</title>
        <authorList>
            <person name="Groom J.D."/>
            <person name="Ford S.M."/>
            <person name="Pesesky M.W."/>
            <person name="Lidstrom M.E."/>
        </authorList>
    </citation>
    <scope>NUCLEOTIDE SEQUENCE [LARGE SCALE GENOMIC DNA]</scope>
    <source>
        <strain evidence="2">5GB1C</strain>
    </source>
</reference>
<dbReference type="KEGG" id="mbur:EQU24_04950"/>
<organism evidence="1 2">
    <name type="scientific">Methylotuvimicrobium buryatense</name>
    <name type="common">Methylomicrobium buryatense</name>
    <dbReference type="NCBI Taxonomy" id="95641"/>
    <lineage>
        <taxon>Bacteria</taxon>
        <taxon>Pseudomonadati</taxon>
        <taxon>Pseudomonadota</taxon>
        <taxon>Gammaproteobacteria</taxon>
        <taxon>Methylococcales</taxon>
        <taxon>Methylococcaceae</taxon>
        <taxon>Methylotuvimicrobium</taxon>
    </lineage>
</organism>
<keyword evidence="2" id="KW-1185">Reference proteome</keyword>